<protein>
    <recommendedName>
        <fullName evidence="3">Transposase (Putative), gypsy type</fullName>
    </recommendedName>
</protein>
<feature type="compositionally biased region" description="Polar residues" evidence="1">
    <location>
        <begin position="152"/>
        <end position="164"/>
    </location>
</feature>
<feature type="region of interest" description="Disordered" evidence="1">
    <location>
        <begin position="524"/>
        <end position="543"/>
    </location>
</feature>
<name>A0A6L2M1F5_TANCI</name>
<feature type="compositionally biased region" description="Polar residues" evidence="1">
    <location>
        <begin position="250"/>
        <end position="298"/>
    </location>
</feature>
<organism evidence="2">
    <name type="scientific">Tanacetum cinerariifolium</name>
    <name type="common">Dalmatian daisy</name>
    <name type="synonym">Chrysanthemum cinerariifolium</name>
    <dbReference type="NCBI Taxonomy" id="118510"/>
    <lineage>
        <taxon>Eukaryota</taxon>
        <taxon>Viridiplantae</taxon>
        <taxon>Streptophyta</taxon>
        <taxon>Embryophyta</taxon>
        <taxon>Tracheophyta</taxon>
        <taxon>Spermatophyta</taxon>
        <taxon>Magnoliopsida</taxon>
        <taxon>eudicotyledons</taxon>
        <taxon>Gunneridae</taxon>
        <taxon>Pentapetalae</taxon>
        <taxon>asterids</taxon>
        <taxon>campanulids</taxon>
        <taxon>Asterales</taxon>
        <taxon>Asteraceae</taxon>
        <taxon>Asteroideae</taxon>
        <taxon>Anthemideae</taxon>
        <taxon>Anthemidinae</taxon>
        <taxon>Tanacetum</taxon>
    </lineage>
</organism>
<evidence type="ECO:0000313" key="2">
    <source>
        <dbReference type="EMBL" id="GEU67047.1"/>
    </source>
</evidence>
<feature type="compositionally biased region" description="Basic and acidic residues" evidence="1">
    <location>
        <begin position="171"/>
        <end position="194"/>
    </location>
</feature>
<dbReference type="AlphaFoldDB" id="A0A6L2M1F5"/>
<evidence type="ECO:0008006" key="3">
    <source>
        <dbReference type="Google" id="ProtNLM"/>
    </source>
</evidence>
<accession>A0A6L2M1F5</accession>
<evidence type="ECO:0000256" key="1">
    <source>
        <dbReference type="SAM" id="MobiDB-lite"/>
    </source>
</evidence>
<sequence length="543" mass="61015">MPLYKSEMTAKDVKSLAIQHGIPLDLHPVALTKGWTMDQLPDDMIGLNRLTMFELYCRSLGIVASGAGGQVFCETFSGLKGLKKRFFFLDRRAIPDAMSWRHHDSDAGLATTWDFPGFRPTFKDTKGNGVTMSEYLCFPFLSGASISKGPALTSQDRIEQNTTRPLPPDRAISEKTDHQKRVEVEDPKIVATRERKARAAAKKRERQRQASEATSSPQPLRAINPANPSGDIVGTAESREDRSPCVSPHGSANHSLHNYSNSHVNKGTRTLQLGTSEDPSERAMTTDTEVLQPSPTHQSAHHSHVEGGKSSRRGSLYVPDWSIHHRCHLDTPLWCRELMVHLAPLVAQEESNAMNNAIALERAWFSLVRGDLAQTDILERFEHLESEFNKLVETHAECGETVRKLVQARLDLAHSSHLYTTLSERHKAVKSKHESCAGRLETLRSQNDELSQANRDQAIRIRELVTEERFEEDLLELMGRMEGFDVHADTKMKVEYDKLFERQYPYLEKISRGFRHSVSDLLKVYPDSPPSGQAPSTSAPNQP</sequence>
<feature type="compositionally biased region" description="Basic residues" evidence="1">
    <location>
        <begin position="195"/>
        <end position="206"/>
    </location>
</feature>
<gene>
    <name evidence="2" type="ORF">Tci_039025</name>
</gene>
<proteinExistence type="predicted"/>
<comment type="caution">
    <text evidence="2">The sequence shown here is derived from an EMBL/GenBank/DDBJ whole genome shotgun (WGS) entry which is preliminary data.</text>
</comment>
<dbReference type="EMBL" id="BKCJ010005492">
    <property type="protein sequence ID" value="GEU67047.1"/>
    <property type="molecule type" value="Genomic_DNA"/>
</dbReference>
<feature type="compositionally biased region" description="Polar residues" evidence="1">
    <location>
        <begin position="530"/>
        <end position="543"/>
    </location>
</feature>
<feature type="region of interest" description="Disordered" evidence="1">
    <location>
        <begin position="150"/>
        <end position="312"/>
    </location>
</feature>
<reference evidence="2" key="1">
    <citation type="journal article" date="2019" name="Sci. Rep.">
        <title>Draft genome of Tanacetum cinerariifolium, the natural source of mosquito coil.</title>
        <authorList>
            <person name="Yamashiro T."/>
            <person name="Shiraishi A."/>
            <person name="Satake H."/>
            <person name="Nakayama K."/>
        </authorList>
    </citation>
    <scope>NUCLEOTIDE SEQUENCE</scope>
</reference>